<keyword evidence="8" id="KW-0479">Metal-binding</keyword>
<evidence type="ECO:0000256" key="18">
    <source>
        <dbReference type="ARBA" id="ARBA00063130"/>
    </source>
</evidence>
<dbReference type="FunFam" id="3.30.160.60:FF:000748">
    <property type="entry name" value="PR domain zinc finger protein"/>
    <property type="match status" value="1"/>
</dbReference>
<keyword evidence="6" id="KW-0808">Transferase</keyword>
<feature type="region of interest" description="Disordered" evidence="23">
    <location>
        <begin position="740"/>
        <end position="782"/>
    </location>
</feature>
<dbReference type="AlphaFoldDB" id="A0AA40FYB1"/>
<evidence type="ECO:0000256" key="2">
    <source>
        <dbReference type="ARBA" id="ARBA00022491"/>
    </source>
</evidence>
<dbReference type="GO" id="GO:0045087">
    <property type="term" value="P:innate immune response"/>
    <property type="evidence" value="ECO:0007669"/>
    <property type="project" value="UniProtKB-KW"/>
</dbReference>
<feature type="compositionally biased region" description="Basic and acidic residues" evidence="23">
    <location>
        <begin position="261"/>
        <end position="276"/>
    </location>
</feature>
<dbReference type="GO" id="GO:0008276">
    <property type="term" value="F:protein methyltransferase activity"/>
    <property type="evidence" value="ECO:0007669"/>
    <property type="project" value="UniProtKB-ARBA"/>
</dbReference>
<keyword evidence="11" id="KW-0862">Zinc</keyword>
<feature type="compositionally biased region" description="Low complexity" evidence="23">
    <location>
        <begin position="549"/>
        <end position="589"/>
    </location>
</feature>
<keyword evidence="16" id="KW-0804">Transcription</keyword>
<dbReference type="GO" id="GO:0002250">
    <property type="term" value="P:adaptive immune response"/>
    <property type="evidence" value="ECO:0007669"/>
    <property type="project" value="UniProtKB-KW"/>
</dbReference>
<evidence type="ECO:0000256" key="9">
    <source>
        <dbReference type="ARBA" id="ARBA00022737"/>
    </source>
</evidence>
<dbReference type="InterPro" id="IPR046341">
    <property type="entry name" value="SET_dom_sf"/>
</dbReference>
<keyword evidence="27" id="KW-1185">Reference proteome</keyword>
<dbReference type="PROSITE" id="PS00028">
    <property type="entry name" value="ZINC_FINGER_C2H2_1"/>
    <property type="match status" value="4"/>
</dbReference>
<dbReference type="FunFam" id="3.30.160.60:FF:000436">
    <property type="entry name" value="PR domain zinc finger protein 4"/>
    <property type="match status" value="1"/>
</dbReference>
<feature type="domain" description="C2H2-type" evidence="24">
    <location>
        <begin position="876"/>
        <end position="903"/>
    </location>
</feature>
<dbReference type="GO" id="GO:0005737">
    <property type="term" value="C:cytoplasm"/>
    <property type="evidence" value="ECO:0007669"/>
    <property type="project" value="TreeGrafter"/>
</dbReference>
<feature type="domain" description="C2H2-type" evidence="24">
    <location>
        <begin position="820"/>
        <end position="847"/>
    </location>
</feature>
<keyword evidence="12" id="KW-0391">Immunity</keyword>
<keyword evidence="15" id="KW-1064">Adaptive immunity</keyword>
<dbReference type="FunFam" id="3.30.160.60:FF:000211">
    <property type="entry name" value="PR domain zinc finger protein 1"/>
    <property type="match status" value="1"/>
</dbReference>
<keyword evidence="5" id="KW-0489">Methyltransferase</keyword>
<dbReference type="SMART" id="SM00355">
    <property type="entry name" value="ZnF_C2H2"/>
    <property type="match status" value="5"/>
</dbReference>
<dbReference type="GO" id="GO:0008757">
    <property type="term" value="F:S-adenosylmethionine-dependent methyltransferase activity"/>
    <property type="evidence" value="ECO:0007669"/>
    <property type="project" value="UniProtKB-ARBA"/>
</dbReference>
<evidence type="ECO:0000256" key="5">
    <source>
        <dbReference type="ARBA" id="ARBA00022603"/>
    </source>
</evidence>
<dbReference type="GO" id="GO:0032259">
    <property type="term" value="P:methylation"/>
    <property type="evidence" value="ECO:0007669"/>
    <property type="project" value="UniProtKB-KW"/>
</dbReference>
<feature type="compositionally biased region" description="Polar residues" evidence="23">
    <location>
        <begin position="490"/>
        <end position="548"/>
    </location>
</feature>
<dbReference type="PANTHER" id="PTHR16515:SF59">
    <property type="entry name" value="PR DOMAIN ZINC FINGER PROTEIN 1"/>
    <property type="match status" value="1"/>
</dbReference>
<dbReference type="PROSITE" id="PS50280">
    <property type="entry name" value="SET"/>
    <property type="match status" value="1"/>
</dbReference>
<dbReference type="SUPFAM" id="SSF82199">
    <property type="entry name" value="SET domain"/>
    <property type="match status" value="1"/>
</dbReference>
<dbReference type="PANTHER" id="PTHR16515">
    <property type="entry name" value="PR DOMAIN ZINC FINGER PROTEIN"/>
    <property type="match status" value="1"/>
</dbReference>
<evidence type="ECO:0000256" key="20">
    <source>
        <dbReference type="ARBA" id="ARBA00078797"/>
    </source>
</evidence>
<evidence type="ECO:0000256" key="21">
    <source>
        <dbReference type="ARBA" id="ARBA00082169"/>
    </source>
</evidence>
<evidence type="ECO:0000256" key="13">
    <source>
        <dbReference type="ARBA" id="ARBA00023015"/>
    </source>
</evidence>
<dbReference type="SUPFAM" id="SSF57667">
    <property type="entry name" value="beta-beta-alpha zinc fingers"/>
    <property type="match status" value="3"/>
</dbReference>
<name>A0AA40FYB1_9HYME</name>
<dbReference type="Pfam" id="PF00096">
    <property type="entry name" value="zf-C2H2"/>
    <property type="match status" value="4"/>
</dbReference>
<dbReference type="GO" id="GO:0008170">
    <property type="term" value="F:N-methyltransferase activity"/>
    <property type="evidence" value="ECO:0007669"/>
    <property type="project" value="UniProtKB-ARBA"/>
</dbReference>
<dbReference type="Gene3D" id="3.30.160.60">
    <property type="entry name" value="Classic Zinc Finger"/>
    <property type="match status" value="5"/>
</dbReference>
<sequence>MEASEWDHATLREEEFEQHAVYLVPDVAASPGDTNRAEASLPRNLVLKPSQALNDVRSSAKESFLETSSVLGVWSTSYIPKGTRFGPLVGQVYTKDSVPADANRKYFWRVYKNNELFYYIDGYDVQKSNWMRYVNPAYSSESQNLIACQYKMNIYFYTIKPILPNQELLVWYCREFAERLNYPLTGELMLQRIRKRAFRSGVCFLCSDENLFHESFTVAGQQVQQSTLPTEIPPTVDVVSPLKDSSIYERRSQMTPTDGSVRSDEGYHSNGYHDEILTPPEESSESDSENNYVLDFSKNAKTSVCNNEVLKQDNAVAKNEYRKVKIKITKTYGNFQASKSLDANGKDKDQELPSRAVTPELQKPLSPIVLQKNTVLTTVTEDEIPEKNPKPFYESEVKGALPVSGRPAYLTSPSSSILENILLRSSTDNNNNNNNSHNHHHNGAQQHHQHHQIHHQTHVDSVTPPPSSPTEMAYSYKKSHRYGNILPCSPDSSSNLPMQADTCVNSTTSGNSALPMQSPTSNLHSSTGNLHSSTGNLHSSTGSGNILQSHPGNIHSSSNSNNHHSSANVLSSSTILTSTSNLHSSTTSSNCMPKRKTKSPSPSANPTGTSTTPTILYSNSGGCQIESSPVYPSSAANSNQSVSPISPIQSPSSYPYGIYHQNGSLHHNVAPLSINCTAYSPTPSGNVVYERADGRRLETATSNHQLPTSSTMQIDSNQTLIAGTHNLHLGHHPGLTIHANSSSLNRYSPASSLSPDDHGCSQSGSLSPNSQGSRGYRSLPYPLKKKDGKMHYECNVCCKTFGQLSNLKVHLRTHSGERPFKCNVCTKSFTQLAHLQKHHLVHTGEKPHQCEICKKRFSSTSNLKTHLRLHSGQKPYACDLCPAKFTQFVHLKLHKRLHTNERPYTCQGCDKKYISASGLRTHWKTTSCRPNNIEDELALAAAVGSPTYYEYGPDMNVGNMPKECELEHIDNYERHGATHGPHSTSLHNLENSVGRPSVIETSQPHIIECT</sequence>
<keyword evidence="17" id="KW-0539">Nucleus</keyword>
<dbReference type="FunFam" id="3.30.160.60:FF:000132">
    <property type="entry name" value="PR domain zinc finger protein 1"/>
    <property type="match status" value="1"/>
</dbReference>
<evidence type="ECO:0000256" key="17">
    <source>
        <dbReference type="ARBA" id="ARBA00023242"/>
    </source>
</evidence>
<evidence type="ECO:0000313" key="26">
    <source>
        <dbReference type="EMBL" id="KAK1127076.1"/>
    </source>
</evidence>
<evidence type="ECO:0000259" key="24">
    <source>
        <dbReference type="PROSITE" id="PS50157"/>
    </source>
</evidence>
<dbReference type="Proteomes" id="UP001177670">
    <property type="component" value="Unassembled WGS sequence"/>
</dbReference>
<evidence type="ECO:0000256" key="4">
    <source>
        <dbReference type="ARBA" id="ARBA00022588"/>
    </source>
</evidence>
<feature type="compositionally biased region" description="Polar residues" evidence="23">
    <location>
        <begin position="599"/>
        <end position="621"/>
    </location>
</feature>
<dbReference type="GO" id="GO:0045165">
    <property type="term" value="P:cell fate commitment"/>
    <property type="evidence" value="ECO:0007669"/>
    <property type="project" value="TreeGrafter"/>
</dbReference>
<feature type="domain" description="C2H2-type" evidence="24">
    <location>
        <begin position="792"/>
        <end position="819"/>
    </location>
</feature>
<proteinExistence type="predicted"/>
<keyword evidence="10 22" id="KW-0863">Zinc-finger</keyword>
<dbReference type="SMART" id="SM00317">
    <property type="entry name" value="SET"/>
    <property type="match status" value="1"/>
</dbReference>
<dbReference type="PROSITE" id="PS50157">
    <property type="entry name" value="ZINC_FINGER_C2H2_2"/>
    <property type="match status" value="4"/>
</dbReference>
<evidence type="ECO:0000256" key="22">
    <source>
        <dbReference type="PROSITE-ProRule" id="PRU00042"/>
    </source>
</evidence>
<keyword evidence="13" id="KW-0805">Transcription regulation</keyword>
<evidence type="ECO:0000256" key="16">
    <source>
        <dbReference type="ARBA" id="ARBA00023163"/>
    </source>
</evidence>
<feature type="compositionally biased region" description="Polar residues" evidence="23">
    <location>
        <begin position="740"/>
        <end position="773"/>
    </location>
</feature>
<evidence type="ECO:0000256" key="3">
    <source>
        <dbReference type="ARBA" id="ARBA00022499"/>
    </source>
</evidence>
<keyword evidence="2" id="KW-0678">Repressor</keyword>
<feature type="region of interest" description="Disordered" evidence="23">
    <location>
        <begin position="338"/>
        <end position="357"/>
    </location>
</feature>
<dbReference type="CDD" id="cd19187">
    <property type="entry name" value="PR-SET_PRDM1"/>
    <property type="match status" value="1"/>
</dbReference>
<comment type="subcellular location">
    <subcellularLocation>
        <location evidence="1">Nucleus</location>
    </subcellularLocation>
</comment>
<evidence type="ECO:0000259" key="25">
    <source>
        <dbReference type="PROSITE" id="PS50280"/>
    </source>
</evidence>
<keyword evidence="7" id="KW-0949">S-adenosyl-L-methionine</keyword>
<dbReference type="Pfam" id="PF21549">
    <property type="entry name" value="PRDM2_PR"/>
    <property type="match status" value="1"/>
</dbReference>
<reference evidence="26" key="1">
    <citation type="submission" date="2021-10" db="EMBL/GenBank/DDBJ databases">
        <title>Melipona bicolor Genome sequencing and assembly.</title>
        <authorList>
            <person name="Araujo N.S."/>
            <person name="Arias M.C."/>
        </authorList>
    </citation>
    <scope>NUCLEOTIDE SEQUENCE</scope>
    <source>
        <strain evidence="26">USP_2M_L1-L4_2017</strain>
        <tissue evidence="26">Whole body</tissue>
    </source>
</reference>
<protein>
    <recommendedName>
        <fullName evidence="19">PR domain zinc finger protein 1</fullName>
    </recommendedName>
    <alternativeName>
        <fullName evidence="20">Beta-interferon gene positive regulatory domain I-binding factor</fullName>
    </alternativeName>
    <alternativeName>
        <fullName evidence="21">PR domain-containing protein 1</fullName>
    </alternativeName>
</protein>
<organism evidence="26 27">
    <name type="scientific">Melipona bicolor</name>
    <dbReference type="NCBI Taxonomy" id="60889"/>
    <lineage>
        <taxon>Eukaryota</taxon>
        <taxon>Metazoa</taxon>
        <taxon>Ecdysozoa</taxon>
        <taxon>Arthropoda</taxon>
        <taxon>Hexapoda</taxon>
        <taxon>Insecta</taxon>
        <taxon>Pterygota</taxon>
        <taxon>Neoptera</taxon>
        <taxon>Endopterygota</taxon>
        <taxon>Hymenoptera</taxon>
        <taxon>Apocrita</taxon>
        <taxon>Aculeata</taxon>
        <taxon>Apoidea</taxon>
        <taxon>Anthophila</taxon>
        <taxon>Apidae</taxon>
        <taxon>Melipona</taxon>
    </lineage>
</organism>
<keyword evidence="9" id="KW-0677">Repeat</keyword>
<dbReference type="InterPro" id="IPR050331">
    <property type="entry name" value="Zinc_finger"/>
</dbReference>
<dbReference type="GO" id="GO:0005634">
    <property type="term" value="C:nucleus"/>
    <property type="evidence" value="ECO:0007669"/>
    <property type="project" value="UniProtKB-SubCell"/>
</dbReference>
<dbReference type="InterPro" id="IPR044413">
    <property type="entry name" value="PRDM1_PR-SET"/>
</dbReference>
<feature type="compositionally biased region" description="Basic residues" evidence="23">
    <location>
        <begin position="437"/>
        <end position="456"/>
    </location>
</feature>
<evidence type="ECO:0000256" key="14">
    <source>
        <dbReference type="ARBA" id="ARBA00023125"/>
    </source>
</evidence>
<dbReference type="InterPro" id="IPR001214">
    <property type="entry name" value="SET_dom"/>
</dbReference>
<dbReference type="GO" id="GO:0000978">
    <property type="term" value="F:RNA polymerase II cis-regulatory region sequence-specific DNA binding"/>
    <property type="evidence" value="ECO:0007669"/>
    <property type="project" value="TreeGrafter"/>
</dbReference>
<feature type="domain" description="C2H2-type" evidence="24">
    <location>
        <begin position="848"/>
        <end position="875"/>
    </location>
</feature>
<evidence type="ECO:0000256" key="12">
    <source>
        <dbReference type="ARBA" id="ARBA00022859"/>
    </source>
</evidence>
<evidence type="ECO:0000256" key="10">
    <source>
        <dbReference type="ARBA" id="ARBA00022771"/>
    </source>
</evidence>
<evidence type="ECO:0000256" key="23">
    <source>
        <dbReference type="SAM" id="MobiDB-lite"/>
    </source>
</evidence>
<keyword evidence="3" id="KW-1017">Isopeptide bond</keyword>
<evidence type="ECO:0000256" key="7">
    <source>
        <dbReference type="ARBA" id="ARBA00022691"/>
    </source>
</evidence>
<comment type="caution">
    <text evidence="26">The sequence shown here is derived from an EMBL/GenBank/DDBJ whole genome shotgun (WGS) entry which is preliminary data.</text>
</comment>
<accession>A0AA40FYB1</accession>
<dbReference type="FunFam" id="3.30.160.60:FF:000833">
    <property type="entry name" value="PR domain zinc finger protein"/>
    <property type="match status" value="1"/>
</dbReference>
<dbReference type="InterPro" id="IPR036236">
    <property type="entry name" value="Znf_C2H2_sf"/>
</dbReference>
<feature type="domain" description="SET" evidence="25">
    <location>
        <begin position="43"/>
        <end position="173"/>
    </location>
</feature>
<evidence type="ECO:0000256" key="19">
    <source>
        <dbReference type="ARBA" id="ARBA00067594"/>
    </source>
</evidence>
<evidence type="ECO:0000256" key="8">
    <source>
        <dbReference type="ARBA" id="ARBA00022723"/>
    </source>
</evidence>
<evidence type="ECO:0000256" key="1">
    <source>
        <dbReference type="ARBA" id="ARBA00004123"/>
    </source>
</evidence>
<evidence type="ECO:0000313" key="27">
    <source>
        <dbReference type="Proteomes" id="UP001177670"/>
    </source>
</evidence>
<dbReference type="FunFam" id="2.170.270.10:FF:000019">
    <property type="entry name" value="PR domain zinc finger protein 1"/>
    <property type="match status" value="1"/>
</dbReference>
<dbReference type="GO" id="GO:0008270">
    <property type="term" value="F:zinc ion binding"/>
    <property type="evidence" value="ECO:0007669"/>
    <property type="project" value="UniProtKB-KW"/>
</dbReference>
<feature type="region of interest" description="Disordered" evidence="23">
    <location>
        <begin position="425"/>
        <end position="473"/>
    </location>
</feature>
<dbReference type="GO" id="GO:0001227">
    <property type="term" value="F:DNA-binding transcription repressor activity, RNA polymerase II-specific"/>
    <property type="evidence" value="ECO:0007669"/>
    <property type="project" value="InterPro"/>
</dbReference>
<evidence type="ECO:0000256" key="11">
    <source>
        <dbReference type="ARBA" id="ARBA00022833"/>
    </source>
</evidence>
<comment type="subunit">
    <text evidence="18">Interacts with PRMT5. Interacts with FBXO10. Interacts with FBXO11. Interacts with multiple nuclear sumoylation E3 ligases, including CBX4, PIAS1, PIAS2, PIAS3, PIAS4, PML and RNF4, but not RANBP2. Interacts with LDB1, SMARCD3 and SMARCC1. Interacts with EEIG1; following TNFSF11/RANKL stimulation in bone marrow-derived macrophages, the interaction promotes the binding of PRDM1/BLIMP1 to the gene promoter of IRF8.</text>
</comment>
<evidence type="ECO:0000256" key="6">
    <source>
        <dbReference type="ARBA" id="ARBA00022679"/>
    </source>
</evidence>
<gene>
    <name evidence="26" type="ORF">K0M31_004685</name>
</gene>
<keyword evidence="4" id="KW-0399">Innate immunity</keyword>
<dbReference type="InterPro" id="IPR013087">
    <property type="entry name" value="Znf_C2H2_type"/>
</dbReference>
<feature type="region of interest" description="Disordered" evidence="23">
    <location>
        <begin position="247"/>
        <end position="289"/>
    </location>
</feature>
<keyword evidence="14" id="KW-0238">DNA-binding</keyword>
<feature type="region of interest" description="Disordered" evidence="23">
    <location>
        <begin position="485"/>
        <end position="621"/>
    </location>
</feature>
<dbReference type="Gene3D" id="2.170.270.10">
    <property type="entry name" value="SET domain"/>
    <property type="match status" value="1"/>
</dbReference>
<evidence type="ECO:0000256" key="15">
    <source>
        <dbReference type="ARBA" id="ARBA00023130"/>
    </source>
</evidence>
<dbReference type="EMBL" id="JAHYIQ010000013">
    <property type="protein sequence ID" value="KAK1127076.1"/>
    <property type="molecule type" value="Genomic_DNA"/>
</dbReference>